<comment type="caution">
    <text evidence="5">The sequence shown here is derived from an EMBL/GenBank/DDBJ whole genome shotgun (WGS) entry which is preliminary data.</text>
</comment>
<dbReference type="PANTHER" id="PTHR28620:SF1">
    <property type="entry name" value="CENP-V_GFA DOMAIN-CONTAINING PROTEIN"/>
    <property type="match status" value="1"/>
</dbReference>
<dbReference type="EMBL" id="BQMJ01000010">
    <property type="protein sequence ID" value="GJQ09675.1"/>
    <property type="molecule type" value="Genomic_DNA"/>
</dbReference>
<evidence type="ECO:0000313" key="5">
    <source>
        <dbReference type="EMBL" id="GJQ09675.1"/>
    </source>
</evidence>
<dbReference type="GO" id="GO:0046872">
    <property type="term" value="F:metal ion binding"/>
    <property type="evidence" value="ECO:0007669"/>
    <property type="project" value="UniProtKB-KW"/>
</dbReference>
<accession>A0A9C7PSG1</accession>
<dbReference type="PROSITE" id="PS51891">
    <property type="entry name" value="CENP_V_GFA"/>
    <property type="match status" value="1"/>
</dbReference>
<comment type="similarity">
    <text evidence="1">Belongs to the Gfa family.</text>
</comment>
<feature type="domain" description="CENP-V/GFA" evidence="4">
    <location>
        <begin position="31"/>
        <end position="144"/>
    </location>
</feature>
<proteinExistence type="inferred from homology"/>
<dbReference type="Pfam" id="PF04828">
    <property type="entry name" value="GFA"/>
    <property type="match status" value="1"/>
</dbReference>
<dbReference type="InterPro" id="IPR006913">
    <property type="entry name" value="CENP-V/GFA"/>
</dbReference>
<dbReference type="AlphaFoldDB" id="A0A9C7PSG1"/>
<reference evidence="5" key="1">
    <citation type="journal article" date="2022" name="Proc. Natl. Acad. Sci. U.S.A.">
        <title>Life cycle and functional genomics of the unicellular red alga Galdieria for elucidating algal and plant evolution and industrial use.</title>
        <authorList>
            <person name="Hirooka S."/>
            <person name="Itabashi T."/>
            <person name="Ichinose T.M."/>
            <person name="Onuma R."/>
            <person name="Fujiwara T."/>
            <person name="Yamashita S."/>
            <person name="Jong L.W."/>
            <person name="Tomita R."/>
            <person name="Iwane A.H."/>
            <person name="Miyagishima S.Y."/>
        </authorList>
    </citation>
    <scope>NUCLEOTIDE SEQUENCE</scope>
    <source>
        <strain evidence="5">NBRC 102759</strain>
    </source>
</reference>
<name>A0A9C7PSG1_9RHOD</name>
<dbReference type="InterPro" id="IPR052355">
    <property type="entry name" value="CENP-V-like"/>
</dbReference>
<organism evidence="5 6">
    <name type="scientific">Galdieria partita</name>
    <dbReference type="NCBI Taxonomy" id="83374"/>
    <lineage>
        <taxon>Eukaryota</taxon>
        <taxon>Rhodophyta</taxon>
        <taxon>Bangiophyceae</taxon>
        <taxon>Galdieriales</taxon>
        <taxon>Galdieriaceae</taxon>
        <taxon>Galdieria</taxon>
    </lineage>
</organism>
<dbReference type="OrthoDB" id="2993351at2759"/>
<dbReference type="GO" id="GO:0016846">
    <property type="term" value="F:carbon-sulfur lyase activity"/>
    <property type="evidence" value="ECO:0007669"/>
    <property type="project" value="InterPro"/>
</dbReference>
<evidence type="ECO:0000256" key="1">
    <source>
        <dbReference type="ARBA" id="ARBA00005495"/>
    </source>
</evidence>
<dbReference type="Proteomes" id="UP001061958">
    <property type="component" value="Unassembled WGS sequence"/>
</dbReference>
<evidence type="ECO:0000256" key="3">
    <source>
        <dbReference type="ARBA" id="ARBA00022833"/>
    </source>
</evidence>
<keyword evidence="2" id="KW-0479">Metal-binding</keyword>
<sequence>MAYIWDTTSRGIRYVSKKPEFSRQDDTITIHKGHCHCGKVQFQVEAPRGFVAIDCDCSICVAKGILHLMVAADKFHLDAQSENTLSTYQFHTGVAKHTFCSICGVHPFYTPRCNPESISVNVRCLDPSTLGTICIEFLDGKNFTGSLSVGNNGVYYLKDHQKKVVV</sequence>
<protein>
    <recommendedName>
        <fullName evidence="4">CENP-V/GFA domain-containing protein</fullName>
    </recommendedName>
</protein>
<gene>
    <name evidence="5" type="ORF">GpartN1_g1466.t1</name>
</gene>
<dbReference type="SUPFAM" id="SSF51316">
    <property type="entry name" value="Mss4-like"/>
    <property type="match status" value="1"/>
</dbReference>
<evidence type="ECO:0000313" key="6">
    <source>
        <dbReference type="Proteomes" id="UP001061958"/>
    </source>
</evidence>
<evidence type="ECO:0000259" key="4">
    <source>
        <dbReference type="PROSITE" id="PS51891"/>
    </source>
</evidence>
<reference evidence="5" key="2">
    <citation type="submission" date="2022-01" db="EMBL/GenBank/DDBJ databases">
        <authorList>
            <person name="Hirooka S."/>
            <person name="Miyagishima S.Y."/>
        </authorList>
    </citation>
    <scope>NUCLEOTIDE SEQUENCE</scope>
    <source>
        <strain evidence="5">NBRC 102759</strain>
    </source>
</reference>
<dbReference type="Gene3D" id="2.170.150.70">
    <property type="match status" value="1"/>
</dbReference>
<dbReference type="PANTHER" id="PTHR28620">
    <property type="entry name" value="CENTROMERE PROTEIN V"/>
    <property type="match status" value="1"/>
</dbReference>
<dbReference type="InterPro" id="IPR011057">
    <property type="entry name" value="Mss4-like_sf"/>
</dbReference>
<keyword evidence="6" id="KW-1185">Reference proteome</keyword>
<keyword evidence="3" id="KW-0862">Zinc</keyword>
<evidence type="ECO:0000256" key="2">
    <source>
        <dbReference type="ARBA" id="ARBA00022723"/>
    </source>
</evidence>